<proteinExistence type="inferred from homology"/>
<accession>A0A109UGG7</accession>
<name>A0A109UGG7_9FIRM</name>
<dbReference type="InterPro" id="IPR003439">
    <property type="entry name" value="ABC_transporter-like_ATP-bd"/>
</dbReference>
<keyword evidence="3" id="KW-0547">Nucleotide-binding</keyword>
<dbReference type="OrthoDB" id="9802264at2"/>
<evidence type="ECO:0000256" key="3">
    <source>
        <dbReference type="ARBA" id="ARBA00022741"/>
    </source>
</evidence>
<sequence length="230" mass="25514">MKIVETKQIRKEYNDGESVLVALDDLDFSIEASEIVAIIGPSGCGKTTLVNILGLILDATRGTVIIDGRNTTELSEKEKATLRNSFFGYLTQDFSLIENDSVFDNIRIPLMYSAQKIGKKEQRTRVEKYLSQLSLESIIDKKVKNLSGGQRQRVALIRAIINEPRVVIADEPTGSLDSETSKDIFSLLKGLVNEGISVLMVTHNVELANQCDRIIEMLDGTIKPEQGVTR</sequence>
<dbReference type="GO" id="GO:0005524">
    <property type="term" value="F:ATP binding"/>
    <property type="evidence" value="ECO:0007669"/>
    <property type="project" value="UniProtKB-KW"/>
</dbReference>
<dbReference type="Gene3D" id="3.40.50.300">
    <property type="entry name" value="P-loop containing nucleotide triphosphate hydrolases"/>
    <property type="match status" value="1"/>
</dbReference>
<feature type="domain" description="ABC transporter" evidence="5">
    <location>
        <begin position="4"/>
        <end position="229"/>
    </location>
</feature>
<dbReference type="AlphaFoldDB" id="A0A109UGG7"/>
<dbReference type="PROSITE" id="PS00211">
    <property type="entry name" value="ABC_TRANSPORTER_1"/>
    <property type="match status" value="1"/>
</dbReference>
<dbReference type="InterPro" id="IPR017871">
    <property type="entry name" value="ABC_transporter-like_CS"/>
</dbReference>
<dbReference type="EMBL" id="CP013213">
    <property type="protein sequence ID" value="AMC92653.1"/>
    <property type="molecule type" value="Genomic_DNA"/>
</dbReference>
<dbReference type="InterPro" id="IPR017911">
    <property type="entry name" value="MacB-like_ATP-bd"/>
</dbReference>
<evidence type="ECO:0000256" key="2">
    <source>
        <dbReference type="ARBA" id="ARBA00022448"/>
    </source>
</evidence>
<dbReference type="STRING" id="1514105.AOC36_01180"/>
<dbReference type="PANTHER" id="PTHR42798">
    <property type="entry name" value="LIPOPROTEIN-RELEASING SYSTEM ATP-BINDING PROTEIN LOLD"/>
    <property type="match status" value="1"/>
</dbReference>
<evidence type="ECO:0000256" key="4">
    <source>
        <dbReference type="ARBA" id="ARBA00022840"/>
    </source>
</evidence>
<dbReference type="KEGG" id="erl:AOC36_01180"/>
<dbReference type="Pfam" id="PF00005">
    <property type="entry name" value="ABC_tran"/>
    <property type="match status" value="1"/>
</dbReference>
<dbReference type="SUPFAM" id="SSF52540">
    <property type="entry name" value="P-loop containing nucleoside triphosphate hydrolases"/>
    <property type="match status" value="1"/>
</dbReference>
<organism evidence="6 7">
    <name type="scientific">Erysipelothrix larvae</name>
    <dbReference type="NCBI Taxonomy" id="1514105"/>
    <lineage>
        <taxon>Bacteria</taxon>
        <taxon>Bacillati</taxon>
        <taxon>Bacillota</taxon>
        <taxon>Erysipelotrichia</taxon>
        <taxon>Erysipelotrichales</taxon>
        <taxon>Erysipelotrichaceae</taxon>
        <taxon>Erysipelothrix</taxon>
    </lineage>
</organism>
<dbReference type="RefSeq" id="WP_067630247.1">
    <property type="nucleotide sequence ID" value="NZ_CP013213.1"/>
</dbReference>
<dbReference type="PANTHER" id="PTHR42798:SF4">
    <property type="entry name" value="ABC TRANSPORTER DOMAIN-CONTAINING PROTEIN"/>
    <property type="match status" value="1"/>
</dbReference>
<dbReference type="PROSITE" id="PS50893">
    <property type="entry name" value="ABC_TRANSPORTER_2"/>
    <property type="match status" value="1"/>
</dbReference>
<evidence type="ECO:0000313" key="6">
    <source>
        <dbReference type="EMBL" id="AMC92653.1"/>
    </source>
</evidence>
<dbReference type="InterPro" id="IPR003593">
    <property type="entry name" value="AAA+_ATPase"/>
</dbReference>
<dbReference type="Proteomes" id="UP000063781">
    <property type="component" value="Chromosome"/>
</dbReference>
<evidence type="ECO:0000313" key="7">
    <source>
        <dbReference type="Proteomes" id="UP000063781"/>
    </source>
</evidence>
<keyword evidence="4" id="KW-0067">ATP-binding</keyword>
<protein>
    <recommendedName>
        <fullName evidence="5">ABC transporter domain-containing protein</fullName>
    </recommendedName>
</protein>
<comment type="similarity">
    <text evidence="1">Belongs to the ABC transporter superfamily.</text>
</comment>
<reference evidence="6 7" key="1">
    <citation type="submission" date="2015-10" db="EMBL/GenBank/DDBJ databases">
        <title>Erysipelothrix larvae sp. LV19 isolated from the larval gut of the rhinoceros beetle, Trypoxylus dichotomus.</title>
        <authorList>
            <person name="Lim S."/>
            <person name="Kim B.-C."/>
        </authorList>
    </citation>
    <scope>NUCLEOTIDE SEQUENCE [LARGE SCALE GENOMIC DNA]</scope>
    <source>
        <strain evidence="6 7">LV19</strain>
    </source>
</reference>
<keyword evidence="7" id="KW-1185">Reference proteome</keyword>
<dbReference type="GO" id="GO:0016887">
    <property type="term" value="F:ATP hydrolysis activity"/>
    <property type="evidence" value="ECO:0007669"/>
    <property type="project" value="InterPro"/>
</dbReference>
<dbReference type="InterPro" id="IPR027417">
    <property type="entry name" value="P-loop_NTPase"/>
</dbReference>
<evidence type="ECO:0000256" key="1">
    <source>
        <dbReference type="ARBA" id="ARBA00005417"/>
    </source>
</evidence>
<dbReference type="CDD" id="cd03255">
    <property type="entry name" value="ABC_MJ0796_LolCDE_FtsE"/>
    <property type="match status" value="1"/>
</dbReference>
<gene>
    <name evidence="6" type="ORF">AOC36_01180</name>
</gene>
<evidence type="ECO:0000259" key="5">
    <source>
        <dbReference type="PROSITE" id="PS50893"/>
    </source>
</evidence>
<dbReference type="SMART" id="SM00382">
    <property type="entry name" value="AAA"/>
    <property type="match status" value="1"/>
</dbReference>
<keyword evidence="2" id="KW-0813">Transport</keyword>